<dbReference type="FunFam" id="3.40.50.300:FF:003468">
    <property type="entry name" value="ABC transporter"/>
    <property type="match status" value="1"/>
</dbReference>
<feature type="domain" description="ABC transporter" evidence="11">
    <location>
        <begin position="367"/>
        <end position="601"/>
    </location>
</feature>
<dbReference type="InterPro" id="IPR036640">
    <property type="entry name" value="ABC1_TM_sf"/>
</dbReference>
<dbReference type="PROSITE" id="PS00211">
    <property type="entry name" value="ABC_TRANSPORTER_1"/>
    <property type="match status" value="1"/>
</dbReference>
<keyword evidence="5" id="KW-0547">Nucleotide-binding</keyword>
<organism evidence="13 14">
    <name type="scientific">Pyruvatibacter mobilis</name>
    <dbReference type="NCBI Taxonomy" id="1712261"/>
    <lineage>
        <taxon>Bacteria</taxon>
        <taxon>Pseudomonadati</taxon>
        <taxon>Pseudomonadota</taxon>
        <taxon>Alphaproteobacteria</taxon>
        <taxon>Hyphomicrobiales</taxon>
        <taxon>Parvibaculaceae</taxon>
        <taxon>Pyruvatibacter</taxon>
    </lineage>
</organism>
<evidence type="ECO:0000256" key="8">
    <source>
        <dbReference type="ARBA" id="ARBA00023136"/>
    </source>
</evidence>
<evidence type="ECO:0000256" key="4">
    <source>
        <dbReference type="ARBA" id="ARBA00022692"/>
    </source>
</evidence>
<dbReference type="AlphaFoldDB" id="A0A845QAJ6"/>
<keyword evidence="8 10" id="KW-0472">Membrane</keyword>
<evidence type="ECO:0000256" key="10">
    <source>
        <dbReference type="SAM" id="Phobius"/>
    </source>
</evidence>
<evidence type="ECO:0000256" key="5">
    <source>
        <dbReference type="ARBA" id="ARBA00022741"/>
    </source>
</evidence>
<feature type="transmembrane region" description="Helical" evidence="10">
    <location>
        <begin position="273"/>
        <end position="295"/>
    </location>
</feature>
<dbReference type="RefSeq" id="WP_160587441.1">
    <property type="nucleotide sequence ID" value="NZ_BMHN01000001.1"/>
</dbReference>
<dbReference type="PANTHER" id="PTHR24221">
    <property type="entry name" value="ATP-BINDING CASSETTE SUB-FAMILY B"/>
    <property type="match status" value="1"/>
</dbReference>
<feature type="region of interest" description="Disordered" evidence="9">
    <location>
        <begin position="606"/>
        <end position="633"/>
    </location>
</feature>
<dbReference type="PROSITE" id="PS50929">
    <property type="entry name" value="ABC_TM1F"/>
    <property type="match status" value="1"/>
</dbReference>
<dbReference type="SUPFAM" id="SSF90123">
    <property type="entry name" value="ABC transporter transmembrane region"/>
    <property type="match status" value="1"/>
</dbReference>
<dbReference type="GO" id="GO:0006879">
    <property type="term" value="P:intracellular iron ion homeostasis"/>
    <property type="evidence" value="ECO:0007669"/>
    <property type="project" value="TreeGrafter"/>
</dbReference>
<evidence type="ECO:0000256" key="1">
    <source>
        <dbReference type="ARBA" id="ARBA00004651"/>
    </source>
</evidence>
<comment type="subcellular location">
    <subcellularLocation>
        <location evidence="1">Cell membrane</location>
        <topology evidence="1">Multi-pass membrane protein</topology>
    </subcellularLocation>
</comment>
<evidence type="ECO:0000256" key="6">
    <source>
        <dbReference type="ARBA" id="ARBA00022840"/>
    </source>
</evidence>
<gene>
    <name evidence="13" type="ORF">GTQ45_06945</name>
</gene>
<dbReference type="GO" id="GO:0005886">
    <property type="term" value="C:plasma membrane"/>
    <property type="evidence" value="ECO:0007669"/>
    <property type="project" value="UniProtKB-SubCell"/>
</dbReference>
<dbReference type="InterPro" id="IPR011527">
    <property type="entry name" value="ABC1_TM_dom"/>
</dbReference>
<dbReference type="PROSITE" id="PS50893">
    <property type="entry name" value="ABC_TRANSPORTER_2"/>
    <property type="match status" value="1"/>
</dbReference>
<dbReference type="SMART" id="SM00382">
    <property type="entry name" value="AAA"/>
    <property type="match status" value="1"/>
</dbReference>
<evidence type="ECO:0000256" key="7">
    <source>
        <dbReference type="ARBA" id="ARBA00022989"/>
    </source>
</evidence>
<evidence type="ECO:0000259" key="12">
    <source>
        <dbReference type="PROSITE" id="PS50929"/>
    </source>
</evidence>
<dbReference type="Gene3D" id="3.40.50.300">
    <property type="entry name" value="P-loop containing nucleotide triphosphate hydrolases"/>
    <property type="match status" value="1"/>
</dbReference>
<name>A0A845QAJ6_9HYPH</name>
<reference evidence="13 14" key="1">
    <citation type="journal article" date="2016" name="Int. J. Syst. Evol. Microbiol.">
        <title>Pyruvatibacter mobilis gen. nov., sp. nov., a marine bacterium from the culture broth of Picochlorum sp. 122.</title>
        <authorList>
            <person name="Wang G."/>
            <person name="Tang M."/>
            <person name="Wu H."/>
            <person name="Dai S."/>
            <person name="Li T."/>
            <person name="Chen C."/>
            <person name="He H."/>
            <person name="Fan J."/>
            <person name="Xiang W."/>
            <person name="Li X."/>
        </authorList>
    </citation>
    <scope>NUCLEOTIDE SEQUENCE [LARGE SCALE GENOMIC DNA]</scope>
    <source>
        <strain evidence="13 14">GYP-11</strain>
    </source>
</reference>
<dbReference type="SUPFAM" id="SSF52540">
    <property type="entry name" value="P-loop containing nucleoside triphosphate hydrolases"/>
    <property type="match status" value="1"/>
</dbReference>
<dbReference type="InterPro" id="IPR003439">
    <property type="entry name" value="ABC_transporter-like_ATP-bd"/>
</dbReference>
<dbReference type="InterPro" id="IPR027417">
    <property type="entry name" value="P-loop_NTPase"/>
</dbReference>
<comment type="similarity">
    <text evidence="2">Belongs to the ABC transporter superfamily.</text>
</comment>
<dbReference type="Gene3D" id="1.20.1560.10">
    <property type="entry name" value="ABC transporter type 1, transmembrane domain"/>
    <property type="match status" value="1"/>
</dbReference>
<proteinExistence type="inferred from homology"/>
<evidence type="ECO:0000259" key="11">
    <source>
        <dbReference type="PROSITE" id="PS50893"/>
    </source>
</evidence>
<dbReference type="Pfam" id="PF00664">
    <property type="entry name" value="ABC_membrane"/>
    <property type="match status" value="1"/>
</dbReference>
<evidence type="ECO:0000256" key="9">
    <source>
        <dbReference type="SAM" id="MobiDB-lite"/>
    </source>
</evidence>
<dbReference type="InterPro" id="IPR003593">
    <property type="entry name" value="AAA+_ATPase"/>
</dbReference>
<keyword evidence="7 10" id="KW-1133">Transmembrane helix</keyword>
<dbReference type="InterPro" id="IPR017871">
    <property type="entry name" value="ABC_transporter-like_CS"/>
</dbReference>
<comment type="caution">
    <text evidence="13">The sequence shown here is derived from an EMBL/GenBank/DDBJ whole genome shotgun (WGS) entry which is preliminary data.</text>
</comment>
<feature type="transmembrane region" description="Helical" evidence="10">
    <location>
        <begin position="188"/>
        <end position="209"/>
    </location>
</feature>
<feature type="domain" description="ABC transmembrane type-1" evidence="12">
    <location>
        <begin position="46"/>
        <end position="333"/>
    </location>
</feature>
<dbReference type="CDD" id="cd18582">
    <property type="entry name" value="ABC_6TM_ATM1_ABCB7"/>
    <property type="match status" value="1"/>
</dbReference>
<keyword evidence="6 13" id="KW-0067">ATP-binding</keyword>
<dbReference type="OrthoDB" id="9804259at2"/>
<dbReference type="PANTHER" id="PTHR24221:SF402">
    <property type="entry name" value="IRON-SULFUR CLUSTERS TRANSPORTER ABCB7, MITOCHONDRIAL"/>
    <property type="match status" value="1"/>
</dbReference>
<evidence type="ECO:0000313" key="13">
    <source>
        <dbReference type="EMBL" id="NBG95467.1"/>
    </source>
</evidence>
<dbReference type="GO" id="GO:0005524">
    <property type="term" value="F:ATP binding"/>
    <property type="evidence" value="ECO:0007669"/>
    <property type="project" value="UniProtKB-KW"/>
</dbReference>
<evidence type="ECO:0000313" key="14">
    <source>
        <dbReference type="Proteomes" id="UP000470384"/>
    </source>
</evidence>
<evidence type="ECO:0000256" key="3">
    <source>
        <dbReference type="ARBA" id="ARBA00022448"/>
    </source>
</evidence>
<dbReference type="Proteomes" id="UP000470384">
    <property type="component" value="Unassembled WGS sequence"/>
</dbReference>
<dbReference type="InterPro" id="IPR039421">
    <property type="entry name" value="Type_1_exporter"/>
</dbReference>
<sequence length="633" mass="69722">MSPRFGAGKGQQLTLDVDRADDGDAIRDLLPFLWPKGRPDLKRRVVLAMIALVLAKAVTVGMPYLYKAAVDSLDAARPEEIALSIVLSLIAAYGVARILMIGLAQLRDGLFARVGQNAVRAVGLRTFRHLHALSLRFHLSRRTGGLSRVIERGVKAIEFLLRFTLFNVGPTILELLLVAGLLWWTFNIWFAVVTLLTVGGYVLFTFKVTEWRIGFIRSMNQSDERAHTKAIDSLLNFETVKYFGNEAHEADRFDRSMARYEDAAVRSTKSLSWLNAGQAAIFAIGLSVLMGMAATGVANGTMTLGDFVLVNTMLIQLYQPLNLLGFVYREIKQALVDMETMFSLLGVGTEVEDKPGAVPLKVNGGEVRFENVFFAYDPARPILKDVSFTVPAGRMVAIVGPSGAGKSTISRLLYRFYDVTEGRVLIDGQDVRDVEQASVRQAIGIVPQDTVLFNDTIRYNIRYGRPDATDAEVEEAARMAQIHDFIAALPEGYDSQVGERGLKLSGGEKQRVAIARTLLKNPPILLLDEATSALDTHTEKEIQASLSVVSRDRTSLVIAHRLSTVVEADEIIVLDKGEICERGTHQDLLAKGGAYAAMWQRQQEAQRMGEQLERIQEGEETAPLLAADSADAK</sequence>
<dbReference type="Pfam" id="PF00005">
    <property type="entry name" value="ABC_tran"/>
    <property type="match status" value="1"/>
</dbReference>
<keyword evidence="4 10" id="KW-0812">Transmembrane</keyword>
<dbReference type="CDD" id="cd03253">
    <property type="entry name" value="ABCC_ATM1_transporter"/>
    <property type="match status" value="1"/>
</dbReference>
<keyword evidence="3" id="KW-0813">Transport</keyword>
<accession>A0A845QAJ6</accession>
<dbReference type="GO" id="GO:0016887">
    <property type="term" value="F:ATP hydrolysis activity"/>
    <property type="evidence" value="ECO:0007669"/>
    <property type="project" value="InterPro"/>
</dbReference>
<dbReference type="GO" id="GO:0140359">
    <property type="term" value="F:ABC-type transporter activity"/>
    <property type="evidence" value="ECO:0007669"/>
    <property type="project" value="InterPro"/>
</dbReference>
<feature type="transmembrane region" description="Helical" evidence="10">
    <location>
        <begin position="159"/>
        <end position="182"/>
    </location>
</feature>
<dbReference type="GeneID" id="300655068"/>
<evidence type="ECO:0000256" key="2">
    <source>
        <dbReference type="ARBA" id="ARBA00005417"/>
    </source>
</evidence>
<feature type="transmembrane region" description="Helical" evidence="10">
    <location>
        <begin position="81"/>
        <end position="103"/>
    </location>
</feature>
<feature type="transmembrane region" description="Helical" evidence="10">
    <location>
        <begin position="45"/>
        <end position="66"/>
    </location>
</feature>
<protein>
    <submittedName>
        <fullName evidence="13">ATP-binding cassette domain-containing protein</fullName>
    </submittedName>
</protein>
<keyword evidence="14" id="KW-1185">Reference proteome</keyword>
<dbReference type="EMBL" id="WXYQ01000005">
    <property type="protein sequence ID" value="NBG95467.1"/>
    <property type="molecule type" value="Genomic_DNA"/>
</dbReference>